<dbReference type="SUPFAM" id="SSF52096">
    <property type="entry name" value="ClpP/crotonase"/>
    <property type="match status" value="1"/>
</dbReference>
<evidence type="ECO:0000256" key="1">
    <source>
        <dbReference type="SAM" id="MobiDB-lite"/>
    </source>
</evidence>
<feature type="compositionally biased region" description="Low complexity" evidence="1">
    <location>
        <begin position="783"/>
        <end position="801"/>
    </location>
</feature>
<proteinExistence type="predicted"/>
<comment type="caution">
    <text evidence="2">The sequence shown here is derived from an EMBL/GenBank/DDBJ whole genome shotgun (WGS) entry which is preliminary data.</text>
</comment>
<feature type="region of interest" description="Disordered" evidence="1">
    <location>
        <begin position="935"/>
        <end position="958"/>
    </location>
</feature>
<dbReference type="Proteomes" id="UP000054399">
    <property type="component" value="Unassembled WGS sequence"/>
</dbReference>
<dbReference type="InterPro" id="IPR047180">
    <property type="entry name" value="HoxX-like"/>
</dbReference>
<dbReference type="GeneID" id="91990312"/>
<dbReference type="InterPro" id="IPR029045">
    <property type="entry name" value="ClpP/crotonase-like_dom_sf"/>
</dbReference>
<accession>A0ABR3BU10</accession>
<organism evidence="2 3">
    <name type="scientific">Cryptococcus tetragattii IND107</name>
    <dbReference type="NCBI Taxonomy" id="1296105"/>
    <lineage>
        <taxon>Eukaryota</taxon>
        <taxon>Fungi</taxon>
        <taxon>Dikarya</taxon>
        <taxon>Basidiomycota</taxon>
        <taxon>Agaricomycotina</taxon>
        <taxon>Tremellomycetes</taxon>
        <taxon>Tremellales</taxon>
        <taxon>Cryptococcaceae</taxon>
        <taxon>Cryptococcus</taxon>
        <taxon>Cryptococcus gattii species complex</taxon>
    </lineage>
</organism>
<feature type="region of interest" description="Disordered" evidence="1">
    <location>
        <begin position="732"/>
        <end position="751"/>
    </location>
</feature>
<reference evidence="2 3" key="2">
    <citation type="submission" date="2024-01" db="EMBL/GenBank/DDBJ databases">
        <title>Comparative genomics of Cryptococcus and Kwoniella reveals pathogenesis evolution and contrasting modes of karyotype evolution via chromosome fusion or intercentromeric recombination.</title>
        <authorList>
            <person name="Coelho M.A."/>
            <person name="David-Palma M."/>
            <person name="Shea T."/>
            <person name="Bowers K."/>
            <person name="Mcginley-Smith S."/>
            <person name="Mohammad A.W."/>
            <person name="Gnirke A."/>
            <person name="Yurkov A.M."/>
            <person name="Nowrousian M."/>
            <person name="Sun S."/>
            <person name="Cuomo C.A."/>
            <person name="Heitman J."/>
        </authorList>
    </citation>
    <scope>NUCLEOTIDE SEQUENCE [LARGE SCALE GENOMIC DNA]</scope>
    <source>
        <strain evidence="2 3">IND107</strain>
    </source>
</reference>
<dbReference type="PANTHER" id="PTHR43388:SF1">
    <property type="entry name" value="HYDROGENASE MATURATION FACTOR HOXX"/>
    <property type="match status" value="1"/>
</dbReference>
<dbReference type="Gene3D" id="3.40.50.12230">
    <property type="match status" value="1"/>
</dbReference>
<dbReference type="EMBL" id="ATAM02000005">
    <property type="protein sequence ID" value="KAL0250148.1"/>
    <property type="molecule type" value="Genomic_DNA"/>
</dbReference>
<feature type="compositionally biased region" description="Low complexity" evidence="1">
    <location>
        <begin position="819"/>
        <end position="846"/>
    </location>
</feature>
<dbReference type="CDD" id="cd06558">
    <property type="entry name" value="crotonase-like"/>
    <property type="match status" value="1"/>
</dbReference>
<evidence type="ECO:0000313" key="2">
    <source>
        <dbReference type="EMBL" id="KAL0250148.1"/>
    </source>
</evidence>
<feature type="compositionally biased region" description="Polar residues" evidence="1">
    <location>
        <begin position="895"/>
        <end position="910"/>
    </location>
</feature>
<keyword evidence="3" id="KW-1185">Reference proteome</keyword>
<dbReference type="SUPFAM" id="SSF53328">
    <property type="entry name" value="Formyltransferase"/>
    <property type="match status" value="1"/>
</dbReference>
<feature type="compositionally biased region" description="Acidic residues" evidence="1">
    <location>
        <begin position="739"/>
        <end position="749"/>
    </location>
</feature>
<feature type="region of interest" description="Disordered" evidence="1">
    <location>
        <begin position="888"/>
        <end position="911"/>
    </location>
</feature>
<evidence type="ECO:0008006" key="4">
    <source>
        <dbReference type="Google" id="ProtNLM"/>
    </source>
</evidence>
<evidence type="ECO:0000313" key="3">
    <source>
        <dbReference type="Proteomes" id="UP000054399"/>
    </source>
</evidence>
<name>A0ABR3BU10_9TREE</name>
<sequence length="958" mass="104296">MTVRRQSAPDDEPPLGPFATLSPDVAGLKKLKILLLVTAINSFTQRVLSYLQYLGLNQVSIQLATSDEDMLEAAESWQPDIVLCPFLTKKLPPSIHNNWITLIVHPGPPGDAGPSSLDWVLLGDTGTQSSSADLLGQLLESIPSPTPQRSHWGTICFQATEDLDGGAVWAWEQYELPRLGTVTKAQVYQGYHSAAAMSAVIHALCRVYKLTAGAGLPKEQWMSVVPKETWQTKCVSLDRTFMGGKTHERPLLQSAKRRPDWEKHTAEDVLRVLNAGDSQPGAMLHPLTTDAKSSLFAYGAHLQKASIPSEFYTSLGYATYDAIPNGRPIATRDGAIFFKTRQTGDASAGIWITHGRVPRGRDKPIDPKVPMVEAIKLGGHGRALEGVQEWKQECWEQKEGEWQEVYVKSIKERDEIAQLVYWNFYNGAFTTENCKTLLSALQWATSPERGNVKLLSLMGGNYFSNGIALNTIEHASSPGLETWRNINAIDDIVSFLVSDVSDKVPAFMQGIEPLCKRGIATVACARGNAAAGGVALATACDVVLAGRGVVLNPSYRGMGLHGSELHSFSYLQRCGPIHAAEILREMKPLNTFLAQSYGLIDGQIGSSSQTVLEAEPLFVEAVTSFLTAKTSSAPFSSAPWARCSPSTLTAENKGASSKSWIDEMCTTKLCTYTTSRAFPPLHHYRTEELSQMLLDSFHPIRSQRYHIRRSRFVRKLKATGTPARYTLHSVVGHEGEGAVQDEEDKETFDEAPGWERGEEWGWVGMEVPESLKTSQVLRIPLHPSCSSSSSSSLSSLPQSTSVAKPSALDEDSRQPSYRSTATSTTSSSGPDESLLLTPPGSSPPRLGNGGKDNDNGNGNGNGNNDRGDFAKKFTQKLRRALGLKKKIKSSKSSTVEKGNSIPASYTSSVPPTFHPVLKRPLGQGEQASEWPCLVTGGEEWEGKRGDATEDGIKVENVA</sequence>
<protein>
    <recommendedName>
        <fullName evidence="4">Methionyl-tRNA formyltransferase</fullName>
    </recommendedName>
</protein>
<dbReference type="Gene3D" id="3.90.226.10">
    <property type="entry name" value="2-enoyl-CoA Hydratase, Chain A, domain 1"/>
    <property type="match status" value="1"/>
</dbReference>
<dbReference type="InterPro" id="IPR036477">
    <property type="entry name" value="Formyl_transf_N_sf"/>
</dbReference>
<feature type="compositionally biased region" description="Basic and acidic residues" evidence="1">
    <location>
        <begin position="940"/>
        <end position="958"/>
    </location>
</feature>
<dbReference type="RefSeq" id="XP_066614335.1">
    <property type="nucleotide sequence ID" value="XM_066757951.1"/>
</dbReference>
<dbReference type="PANTHER" id="PTHR43388">
    <property type="entry name" value="HYDROGENASE MATURATION FACTOR HOXX"/>
    <property type="match status" value="1"/>
</dbReference>
<reference evidence="3" key="1">
    <citation type="submission" date="2015-01" db="EMBL/GenBank/DDBJ databases">
        <title>The Genome Sequence of Cryptococcus gattii MMRL2647.</title>
        <authorList>
            <consortium name="The Broad Institute Genomics Platform"/>
            <person name="Cuomo C."/>
            <person name="Litvintseva A."/>
            <person name="Chen Y."/>
            <person name="Heitman J."/>
            <person name="Sun S."/>
            <person name="Springer D."/>
            <person name="Dromer F."/>
            <person name="Young S."/>
            <person name="Zeng Q."/>
            <person name="Gargeya S."/>
            <person name="Abouelleil A."/>
            <person name="Alvarado L."/>
            <person name="Chapman S.B."/>
            <person name="Gainer-Dewar J."/>
            <person name="Goldberg J."/>
            <person name="Griggs A."/>
            <person name="Gujja S."/>
            <person name="Hansen M."/>
            <person name="Howarth C."/>
            <person name="Imamovic A."/>
            <person name="Larimer J."/>
            <person name="Murphy C."/>
            <person name="Naylor J."/>
            <person name="Pearson M."/>
            <person name="Priest M."/>
            <person name="Roberts A."/>
            <person name="Saif S."/>
            <person name="Shea T."/>
            <person name="Sykes S."/>
            <person name="Wortman J."/>
            <person name="Nusbaum C."/>
            <person name="Birren B."/>
        </authorList>
    </citation>
    <scope>NUCLEOTIDE SEQUENCE [LARGE SCALE GENOMIC DNA]</scope>
    <source>
        <strain evidence="3">IND107</strain>
    </source>
</reference>
<feature type="region of interest" description="Disordered" evidence="1">
    <location>
        <begin position="783"/>
        <end position="870"/>
    </location>
</feature>
<gene>
    <name evidence="2" type="ORF">I308_103456</name>
</gene>